<comment type="similarity">
    <text evidence="1">Belongs to the 14-3-3 family.</text>
</comment>
<dbReference type="EMBL" id="KE145356">
    <property type="protein sequence ID" value="EPE34570.1"/>
    <property type="molecule type" value="Genomic_DNA"/>
</dbReference>
<evidence type="ECO:0000256" key="2">
    <source>
        <dbReference type="SAM" id="MobiDB-lite"/>
    </source>
</evidence>
<dbReference type="PANTHER" id="PTHR18860">
    <property type="entry name" value="14-3-3 PROTEIN"/>
    <property type="match status" value="1"/>
</dbReference>
<dbReference type="HOGENOM" id="CLU_036650_0_0_1"/>
<dbReference type="SUPFAM" id="SSF48445">
    <property type="entry name" value="14-3-3 protein"/>
    <property type="match status" value="1"/>
</dbReference>
<dbReference type="KEGG" id="glz:GLAREA_10264"/>
<dbReference type="RefSeq" id="XP_008078505.1">
    <property type="nucleotide sequence ID" value="XM_008080314.1"/>
</dbReference>
<feature type="compositionally biased region" description="Basic and acidic residues" evidence="2">
    <location>
        <begin position="185"/>
        <end position="203"/>
    </location>
</feature>
<sequence length="363" mass="40120">MANVYPSSLLPWDFPKSSLPGPRKARPKTPSLRSCLLLTTVDFDAVSSMAQADVDMKFLSQFATNVDVDHPFLSKTLFTILGNLTMLSDRVIRARKLRRLDTTRDTKAVDLYCRIIWYAREGLKLLEEYILPMVANFGPLKVLCHKLRASYYHLYVLFHNTPHIRMKSGGGQVSTPPGLKSPRVRKLDKGKAPERDNPGDDIYRPSSVQPTHPLEGGPVGGISPPPPDFAPNFLVPSADYRPIALQCFQEATHLAEKLLWGSHPLRLSVRVEYSAFLYDCLHERDSSRQLAKATIAEVYNAQEGMDDDMFEDAAALVGILGKMMKRGLGSGSASTPGTSTGRTPPRKSTAEALPSPMGMINPI</sequence>
<evidence type="ECO:0000259" key="3">
    <source>
        <dbReference type="Pfam" id="PF00244"/>
    </source>
</evidence>
<feature type="compositionally biased region" description="Low complexity" evidence="2">
    <location>
        <begin position="331"/>
        <end position="343"/>
    </location>
</feature>
<dbReference type="GeneID" id="19469311"/>
<dbReference type="STRING" id="1116229.S3D9Y7"/>
<dbReference type="InterPro" id="IPR023410">
    <property type="entry name" value="14-3-3_domain"/>
</dbReference>
<organism evidence="4 5">
    <name type="scientific">Glarea lozoyensis (strain ATCC 20868 / MF5171)</name>
    <dbReference type="NCBI Taxonomy" id="1116229"/>
    <lineage>
        <taxon>Eukaryota</taxon>
        <taxon>Fungi</taxon>
        <taxon>Dikarya</taxon>
        <taxon>Ascomycota</taxon>
        <taxon>Pezizomycotina</taxon>
        <taxon>Leotiomycetes</taxon>
        <taxon>Helotiales</taxon>
        <taxon>Helotiaceae</taxon>
        <taxon>Glarea</taxon>
    </lineage>
</organism>
<protein>
    <submittedName>
        <fullName evidence="4">14-3-3 protein</fullName>
    </submittedName>
</protein>
<proteinExistence type="inferred from homology"/>
<dbReference type="eggNOG" id="ENOG502RZWE">
    <property type="taxonomic scope" value="Eukaryota"/>
</dbReference>
<evidence type="ECO:0000256" key="1">
    <source>
        <dbReference type="ARBA" id="ARBA00006141"/>
    </source>
</evidence>
<accession>S3D9Y7</accession>
<reference evidence="4 5" key="1">
    <citation type="journal article" date="2013" name="BMC Genomics">
        <title>Genomics-driven discovery of the pneumocandin biosynthetic gene cluster in the fungus Glarea lozoyensis.</title>
        <authorList>
            <person name="Chen L."/>
            <person name="Yue Q."/>
            <person name="Zhang X."/>
            <person name="Xiang M."/>
            <person name="Wang C."/>
            <person name="Li S."/>
            <person name="Che Y."/>
            <person name="Ortiz-Lopez F.J."/>
            <person name="Bills G.F."/>
            <person name="Liu X."/>
            <person name="An Z."/>
        </authorList>
    </citation>
    <scope>NUCLEOTIDE SEQUENCE [LARGE SCALE GENOMIC DNA]</scope>
    <source>
        <strain evidence="5">ATCC 20868 / MF5171</strain>
    </source>
</reference>
<dbReference type="Proteomes" id="UP000016922">
    <property type="component" value="Unassembled WGS sequence"/>
</dbReference>
<dbReference type="InterPro" id="IPR000308">
    <property type="entry name" value="14-3-3"/>
</dbReference>
<feature type="region of interest" description="Disordered" evidence="2">
    <location>
        <begin position="328"/>
        <end position="363"/>
    </location>
</feature>
<dbReference type="TCDB" id="8.A.98.1.6">
    <property type="family name" value="the 14-3-3 protein (14-3-3) family"/>
</dbReference>
<evidence type="ECO:0000313" key="4">
    <source>
        <dbReference type="EMBL" id="EPE34570.1"/>
    </source>
</evidence>
<dbReference type="InterPro" id="IPR036815">
    <property type="entry name" value="14-3-3_dom_sf"/>
</dbReference>
<dbReference type="OrthoDB" id="5370350at2759"/>
<name>S3D9Y7_GLAL2</name>
<dbReference type="Pfam" id="PF00244">
    <property type="entry name" value="14-3-3"/>
    <property type="match status" value="1"/>
</dbReference>
<dbReference type="OMA" id="HLWGSHS"/>
<keyword evidence="5" id="KW-1185">Reference proteome</keyword>
<feature type="domain" description="14-3-3" evidence="3">
    <location>
        <begin position="244"/>
        <end position="321"/>
    </location>
</feature>
<dbReference type="Gene3D" id="1.20.190.20">
    <property type="entry name" value="14-3-3 domain"/>
    <property type="match status" value="1"/>
</dbReference>
<gene>
    <name evidence="4" type="ORF">GLAREA_10264</name>
</gene>
<feature type="region of interest" description="Disordered" evidence="2">
    <location>
        <begin position="167"/>
        <end position="222"/>
    </location>
</feature>
<dbReference type="AlphaFoldDB" id="S3D9Y7"/>
<evidence type="ECO:0000313" key="5">
    <source>
        <dbReference type="Proteomes" id="UP000016922"/>
    </source>
</evidence>